<evidence type="ECO:0000313" key="2">
    <source>
        <dbReference type="EMBL" id="VAW09340.1"/>
    </source>
</evidence>
<name>A0A3B0SXR6_9ZZZZ</name>
<evidence type="ECO:0000259" key="1">
    <source>
        <dbReference type="PROSITE" id="PS50006"/>
    </source>
</evidence>
<dbReference type="AlphaFoldDB" id="A0A3B0SXR6"/>
<feature type="domain" description="FHA" evidence="1">
    <location>
        <begin position="66"/>
        <end position="115"/>
    </location>
</feature>
<protein>
    <recommendedName>
        <fullName evidence="1">FHA domain-containing protein</fullName>
    </recommendedName>
</protein>
<dbReference type="Gene3D" id="2.60.200.20">
    <property type="match status" value="1"/>
</dbReference>
<dbReference type="InterPro" id="IPR008984">
    <property type="entry name" value="SMAD_FHA_dom_sf"/>
</dbReference>
<dbReference type="Pfam" id="PF00498">
    <property type="entry name" value="FHA"/>
    <property type="match status" value="1"/>
</dbReference>
<sequence length="140" mass="15089">MSFGNDDDAGTDGPYIEHDPTVFFDPNETTDDGQMPPEVEGAFKYALRFERGLRAGMTYILGDGTTLVGRSDNAGLFLGDVSVSRRHAEFDASEGVLRVTDLGSLNGTYVNGSRVEQADLSPGDEVWIGKFHFIVAVGHG</sequence>
<dbReference type="InterPro" id="IPR000253">
    <property type="entry name" value="FHA_dom"/>
</dbReference>
<dbReference type="SMART" id="SM00240">
    <property type="entry name" value="FHA"/>
    <property type="match status" value="1"/>
</dbReference>
<proteinExistence type="predicted"/>
<dbReference type="PROSITE" id="PS50006">
    <property type="entry name" value="FHA_DOMAIN"/>
    <property type="match status" value="1"/>
</dbReference>
<reference evidence="2" key="1">
    <citation type="submission" date="2018-06" db="EMBL/GenBank/DDBJ databases">
        <authorList>
            <person name="Zhirakovskaya E."/>
        </authorList>
    </citation>
    <scope>NUCLEOTIDE SEQUENCE</scope>
</reference>
<dbReference type="EMBL" id="UOEK01000560">
    <property type="protein sequence ID" value="VAW09340.1"/>
    <property type="molecule type" value="Genomic_DNA"/>
</dbReference>
<gene>
    <name evidence="2" type="ORF">MNBD_ACTINO02-709</name>
</gene>
<accession>A0A3B0SXR6</accession>
<dbReference type="SUPFAM" id="SSF49879">
    <property type="entry name" value="SMAD/FHA domain"/>
    <property type="match status" value="1"/>
</dbReference>
<organism evidence="2">
    <name type="scientific">hydrothermal vent metagenome</name>
    <dbReference type="NCBI Taxonomy" id="652676"/>
    <lineage>
        <taxon>unclassified sequences</taxon>
        <taxon>metagenomes</taxon>
        <taxon>ecological metagenomes</taxon>
    </lineage>
</organism>